<dbReference type="PANTHER" id="PTHR21206">
    <property type="entry name" value="SLD5 PROTEIN"/>
    <property type="match status" value="1"/>
</dbReference>
<evidence type="ECO:0000256" key="5">
    <source>
        <dbReference type="ARBA" id="ARBA00023242"/>
    </source>
</evidence>
<dbReference type="CDD" id="cd11711">
    <property type="entry name" value="GINS_A_Sld5"/>
    <property type="match status" value="1"/>
</dbReference>
<organism evidence="9 10">
    <name type="scientific">Periplaneta americana</name>
    <name type="common">American cockroach</name>
    <name type="synonym">Blatta americana</name>
    <dbReference type="NCBI Taxonomy" id="6978"/>
    <lineage>
        <taxon>Eukaryota</taxon>
        <taxon>Metazoa</taxon>
        <taxon>Ecdysozoa</taxon>
        <taxon>Arthropoda</taxon>
        <taxon>Hexapoda</taxon>
        <taxon>Insecta</taxon>
        <taxon>Pterygota</taxon>
        <taxon>Neoptera</taxon>
        <taxon>Polyneoptera</taxon>
        <taxon>Dictyoptera</taxon>
        <taxon>Blattodea</taxon>
        <taxon>Blattoidea</taxon>
        <taxon>Blattidae</taxon>
        <taxon>Blattinae</taxon>
        <taxon>Periplaneta</taxon>
    </lineage>
</organism>
<proteinExistence type="inferred from homology"/>
<dbReference type="Pfam" id="PF05916">
    <property type="entry name" value="Sld5"/>
    <property type="match status" value="1"/>
</dbReference>
<dbReference type="EMBL" id="JAJSOF020000038">
    <property type="protein sequence ID" value="KAJ4427619.1"/>
    <property type="molecule type" value="Genomic_DNA"/>
</dbReference>
<keyword evidence="4 6" id="KW-0235">DNA replication</keyword>
<comment type="subcellular location">
    <subcellularLocation>
        <location evidence="1 6">Nucleus</location>
    </subcellularLocation>
</comment>
<reference evidence="9 10" key="1">
    <citation type="journal article" date="2022" name="Allergy">
        <title>Genome assembly and annotation of Periplaneta americana reveal a comprehensive cockroach allergen profile.</title>
        <authorList>
            <person name="Wang L."/>
            <person name="Xiong Q."/>
            <person name="Saelim N."/>
            <person name="Wang L."/>
            <person name="Nong W."/>
            <person name="Wan A.T."/>
            <person name="Shi M."/>
            <person name="Liu X."/>
            <person name="Cao Q."/>
            <person name="Hui J.H.L."/>
            <person name="Sookrung N."/>
            <person name="Leung T.F."/>
            <person name="Tungtrongchitr A."/>
            <person name="Tsui S.K.W."/>
        </authorList>
    </citation>
    <scope>NUCLEOTIDE SEQUENCE [LARGE SCALE GENOMIC DNA]</scope>
    <source>
        <strain evidence="9">PWHHKU_190912</strain>
    </source>
</reference>
<keyword evidence="10" id="KW-1185">Reference proteome</keyword>
<dbReference type="Proteomes" id="UP001148838">
    <property type="component" value="Unassembled WGS sequence"/>
</dbReference>
<evidence type="ECO:0000259" key="8">
    <source>
        <dbReference type="Pfam" id="PF16922"/>
    </source>
</evidence>
<dbReference type="InterPro" id="IPR031633">
    <property type="entry name" value="SLD5_C"/>
</dbReference>
<dbReference type="CDD" id="cd21692">
    <property type="entry name" value="GINS_B_Sld5"/>
    <property type="match status" value="1"/>
</dbReference>
<evidence type="ECO:0000313" key="9">
    <source>
        <dbReference type="EMBL" id="KAJ4427619.1"/>
    </source>
</evidence>
<dbReference type="Gene3D" id="3.40.5.60">
    <property type="match status" value="1"/>
</dbReference>
<feature type="domain" description="GINS subunit" evidence="7">
    <location>
        <begin position="62"/>
        <end position="134"/>
    </location>
</feature>
<gene>
    <name evidence="9" type="ORF">ANN_25267</name>
</gene>
<dbReference type="SUPFAM" id="SSF158573">
    <property type="entry name" value="GINS helical bundle-like"/>
    <property type="match status" value="1"/>
</dbReference>
<protein>
    <recommendedName>
        <fullName evidence="3 6">DNA replication complex GINS protein SLD5</fullName>
    </recommendedName>
</protein>
<dbReference type="SUPFAM" id="SSF160059">
    <property type="entry name" value="PriA/YqbF domain"/>
    <property type="match status" value="1"/>
</dbReference>
<evidence type="ECO:0000256" key="3">
    <source>
        <dbReference type="ARBA" id="ARBA00014804"/>
    </source>
</evidence>
<dbReference type="Gene3D" id="1.20.58.1030">
    <property type="match status" value="1"/>
</dbReference>
<sequence>MEEFGDAISSEEETVTAQKVLKTLKDIWLNERNCPELLQHQTDVVDCMLDQIHQMEDNLCKLKKNDFRVVIHRQELDRIRYIIADYLRVRINKIEQYAIHILEQEGKRSPEDAVLSPAELKFAREFVANMESHFTLVALRHMPSNFQHFDKDKLTIAPNISSHVFLRAKRNITGVVIEGDSENRDEEVDLDENSQHIMQYKPIAEYVKSGAVQLI</sequence>
<evidence type="ECO:0000259" key="7">
    <source>
        <dbReference type="Pfam" id="PF05916"/>
    </source>
</evidence>
<comment type="caution">
    <text evidence="9">The sequence shown here is derived from an EMBL/GenBank/DDBJ whole genome shotgun (WGS) entry which is preliminary data.</text>
</comment>
<evidence type="ECO:0000256" key="4">
    <source>
        <dbReference type="ARBA" id="ARBA00022705"/>
    </source>
</evidence>
<dbReference type="Pfam" id="PF16922">
    <property type="entry name" value="SLD5_C"/>
    <property type="match status" value="1"/>
</dbReference>
<keyword evidence="5 6" id="KW-0539">Nucleus</keyword>
<accession>A0ABQ8S0V7</accession>
<dbReference type="InterPro" id="IPR008591">
    <property type="entry name" value="GINS_Sld5"/>
</dbReference>
<name>A0ABQ8S0V7_PERAM</name>
<evidence type="ECO:0000256" key="2">
    <source>
        <dbReference type="ARBA" id="ARBA00008187"/>
    </source>
</evidence>
<dbReference type="PANTHER" id="PTHR21206:SF0">
    <property type="entry name" value="DNA REPLICATION COMPLEX GINS PROTEIN SLD5"/>
    <property type="match status" value="1"/>
</dbReference>
<dbReference type="InterPro" id="IPR036224">
    <property type="entry name" value="GINS_bundle-like_dom_sf"/>
</dbReference>
<dbReference type="InterPro" id="IPR021151">
    <property type="entry name" value="GINS_A"/>
</dbReference>
<feature type="domain" description="DNA replication complex GINS protein SLD5 C-terminal" evidence="8">
    <location>
        <begin position="158"/>
        <end position="215"/>
    </location>
</feature>
<evidence type="ECO:0000256" key="1">
    <source>
        <dbReference type="ARBA" id="ARBA00004123"/>
    </source>
</evidence>
<evidence type="ECO:0000313" key="10">
    <source>
        <dbReference type="Proteomes" id="UP001148838"/>
    </source>
</evidence>
<dbReference type="PIRSF" id="PIRSF007764">
    <property type="entry name" value="Sld5"/>
    <property type="match status" value="1"/>
</dbReference>
<comment type="function">
    <text evidence="6">The GINS complex plays an essential role in the initiation of DNA replication.</text>
</comment>
<dbReference type="InterPro" id="IPR038749">
    <property type="entry name" value="Sld5_GINS_A"/>
</dbReference>
<comment type="similarity">
    <text evidence="2 6">Belongs to the GINS4/SLD5 family.</text>
</comment>
<evidence type="ECO:0000256" key="6">
    <source>
        <dbReference type="PIRNR" id="PIRNR007764"/>
    </source>
</evidence>